<proteinExistence type="predicted"/>
<dbReference type="InterPro" id="IPR004360">
    <property type="entry name" value="Glyas_Fos-R_dOase_dom"/>
</dbReference>
<accession>A0A540VEV4</accession>
<dbReference type="Proteomes" id="UP000317371">
    <property type="component" value="Unassembled WGS sequence"/>
</dbReference>
<dbReference type="Gene3D" id="3.10.180.10">
    <property type="entry name" value="2,3-Dihydroxybiphenyl 1,2-Dioxygenase, domain 1"/>
    <property type="match status" value="1"/>
</dbReference>
<dbReference type="InterPro" id="IPR029068">
    <property type="entry name" value="Glyas_Bleomycin-R_OHBP_Dase"/>
</dbReference>
<name>A0A540VEV4_9CHLR</name>
<dbReference type="RefSeq" id="WP_141610520.1">
    <property type="nucleotide sequence ID" value="NZ_VIGC02000015.1"/>
</dbReference>
<protein>
    <submittedName>
        <fullName evidence="2">VOC family protein</fullName>
    </submittedName>
</protein>
<sequence length="129" mass="14244">MKLEHVAINVPDPAAMAQWWGEHLGMRTVLASQESPYIHFIADEAGSMLELYNNPAAPMPDYASMNPFNLHIAFASADIEADRQRLIAAGATPVGEITTTPAGDKLAFLRDPWQVPFQFVQRKKPLLGE</sequence>
<feature type="domain" description="VOC" evidence="1">
    <location>
        <begin position="2"/>
        <end position="122"/>
    </location>
</feature>
<evidence type="ECO:0000313" key="3">
    <source>
        <dbReference type="Proteomes" id="UP000317371"/>
    </source>
</evidence>
<dbReference type="InterPro" id="IPR037523">
    <property type="entry name" value="VOC_core"/>
</dbReference>
<dbReference type="InParanoid" id="A0A540VEV4"/>
<keyword evidence="3" id="KW-1185">Reference proteome</keyword>
<dbReference type="CDD" id="cd06587">
    <property type="entry name" value="VOC"/>
    <property type="match status" value="1"/>
</dbReference>
<dbReference type="AlphaFoldDB" id="A0A540VEV4"/>
<dbReference type="EMBL" id="VIGC01000015">
    <property type="protein sequence ID" value="TQE95242.1"/>
    <property type="molecule type" value="Genomic_DNA"/>
</dbReference>
<organism evidence="2 3">
    <name type="scientific">Litorilinea aerophila</name>
    <dbReference type="NCBI Taxonomy" id="1204385"/>
    <lineage>
        <taxon>Bacteria</taxon>
        <taxon>Bacillati</taxon>
        <taxon>Chloroflexota</taxon>
        <taxon>Caldilineae</taxon>
        <taxon>Caldilineales</taxon>
        <taxon>Caldilineaceae</taxon>
        <taxon>Litorilinea</taxon>
    </lineage>
</organism>
<dbReference type="PROSITE" id="PS51819">
    <property type="entry name" value="VOC"/>
    <property type="match status" value="1"/>
</dbReference>
<comment type="caution">
    <text evidence="2">The sequence shown here is derived from an EMBL/GenBank/DDBJ whole genome shotgun (WGS) entry which is preliminary data.</text>
</comment>
<dbReference type="Pfam" id="PF00903">
    <property type="entry name" value="Glyoxalase"/>
    <property type="match status" value="1"/>
</dbReference>
<reference evidence="2 3" key="1">
    <citation type="submission" date="2019-06" db="EMBL/GenBank/DDBJ databases">
        <title>Genome sequence of Litorilinea aerophila BAA-2444.</title>
        <authorList>
            <person name="Maclea K.S."/>
            <person name="Maurais E.G."/>
            <person name="Iannazzi L.C."/>
        </authorList>
    </citation>
    <scope>NUCLEOTIDE SEQUENCE [LARGE SCALE GENOMIC DNA]</scope>
    <source>
        <strain evidence="2 3">ATCC BAA-2444</strain>
    </source>
</reference>
<evidence type="ECO:0000259" key="1">
    <source>
        <dbReference type="PROSITE" id="PS51819"/>
    </source>
</evidence>
<gene>
    <name evidence="2" type="ORF">FKZ61_12730</name>
</gene>
<evidence type="ECO:0000313" key="2">
    <source>
        <dbReference type="EMBL" id="TQE95242.1"/>
    </source>
</evidence>
<dbReference type="SUPFAM" id="SSF54593">
    <property type="entry name" value="Glyoxalase/Bleomycin resistance protein/Dihydroxybiphenyl dioxygenase"/>
    <property type="match status" value="1"/>
</dbReference>
<dbReference type="OrthoDB" id="9795618at2"/>